<dbReference type="PANTHER" id="PTHR14699">
    <property type="entry name" value="STI2 PROTEIN-RELATED"/>
    <property type="match status" value="1"/>
</dbReference>
<dbReference type="InterPro" id="IPR056833">
    <property type="entry name" value="ARM_TT21_N"/>
</dbReference>
<evidence type="ECO:0000313" key="4">
    <source>
        <dbReference type="Proteomes" id="UP000585614"/>
    </source>
</evidence>
<protein>
    <submittedName>
        <fullName evidence="3">Tetratricopeptide repeat domain 21A</fullName>
    </submittedName>
</protein>
<dbReference type="AlphaFoldDB" id="A0A7J7ULM5"/>
<dbReference type="GO" id="GO:0030991">
    <property type="term" value="C:intraciliary transport particle A"/>
    <property type="evidence" value="ECO:0007669"/>
    <property type="project" value="TreeGrafter"/>
</dbReference>
<dbReference type="Pfam" id="PF25062">
    <property type="entry name" value="ARM_TT21_N"/>
    <property type="match status" value="1"/>
</dbReference>
<sequence length="127" mass="14160">MSSNDSFLMAGIIYYSQEKYFRHVQQAAAMGLEKFSNDSVLQFFKAYGVFREERIQDAISNLESIRNHPDVSLCSTMALMYAHKSCETIGECSHAQLSLVPPGKESPPPETQPLQGCRRPRSNSGAP</sequence>
<feature type="domain" description="Tetratricopeptide repeat protein 21A/21B N-terminal ARM repeat" evidence="2">
    <location>
        <begin position="12"/>
        <end position="96"/>
    </location>
</feature>
<name>A0A7J7ULM5_RHIFE</name>
<dbReference type="InterPro" id="IPR040364">
    <property type="entry name" value="TTC21A/TTC21B"/>
</dbReference>
<evidence type="ECO:0000313" key="3">
    <source>
        <dbReference type="EMBL" id="KAF6313692.1"/>
    </source>
</evidence>
<feature type="region of interest" description="Disordered" evidence="1">
    <location>
        <begin position="99"/>
        <end position="127"/>
    </location>
</feature>
<comment type="caution">
    <text evidence="3">The sequence shown here is derived from an EMBL/GenBank/DDBJ whole genome shotgun (WGS) entry which is preliminary data.</text>
</comment>
<gene>
    <name evidence="3" type="ORF">mRhiFer1_017733</name>
</gene>
<dbReference type="PANTHER" id="PTHR14699:SF2">
    <property type="entry name" value="TETRATRICOPEPTIDE REPEAT PROTEIN 21A"/>
    <property type="match status" value="1"/>
</dbReference>
<evidence type="ECO:0000256" key="1">
    <source>
        <dbReference type="SAM" id="MobiDB-lite"/>
    </source>
</evidence>
<accession>A0A7J7ULM5</accession>
<reference evidence="3 4" key="1">
    <citation type="journal article" date="2020" name="Nature">
        <title>Six reference-quality genomes reveal evolution of bat adaptations.</title>
        <authorList>
            <person name="Jebb D."/>
            <person name="Huang Z."/>
            <person name="Pippel M."/>
            <person name="Hughes G.M."/>
            <person name="Lavrichenko K."/>
            <person name="Devanna P."/>
            <person name="Winkler S."/>
            <person name="Jermiin L.S."/>
            <person name="Skirmuntt E.C."/>
            <person name="Katzourakis A."/>
            <person name="Burkitt-Gray L."/>
            <person name="Ray D.A."/>
            <person name="Sullivan K.A.M."/>
            <person name="Roscito J.G."/>
            <person name="Kirilenko B.M."/>
            <person name="Davalos L.M."/>
            <person name="Corthals A.P."/>
            <person name="Power M.L."/>
            <person name="Jones G."/>
            <person name="Ransome R.D."/>
            <person name="Dechmann D.K.N."/>
            <person name="Locatelli A.G."/>
            <person name="Puechmaille S.J."/>
            <person name="Fedrigo O."/>
            <person name="Jarvis E.D."/>
            <person name="Hiller M."/>
            <person name="Vernes S.C."/>
            <person name="Myers E.W."/>
            <person name="Teeling E.C."/>
        </authorList>
    </citation>
    <scope>NUCLEOTIDE SEQUENCE [LARGE SCALE GENOMIC DNA]</scope>
    <source>
        <strain evidence="3">MRhiFer1</strain>
        <tissue evidence="3">Lung</tissue>
    </source>
</reference>
<evidence type="ECO:0000259" key="2">
    <source>
        <dbReference type="Pfam" id="PF25062"/>
    </source>
</evidence>
<proteinExistence type="predicted"/>
<organism evidence="3 4">
    <name type="scientific">Rhinolophus ferrumequinum</name>
    <name type="common">Greater horseshoe bat</name>
    <dbReference type="NCBI Taxonomy" id="59479"/>
    <lineage>
        <taxon>Eukaryota</taxon>
        <taxon>Metazoa</taxon>
        <taxon>Chordata</taxon>
        <taxon>Craniata</taxon>
        <taxon>Vertebrata</taxon>
        <taxon>Euteleostomi</taxon>
        <taxon>Mammalia</taxon>
        <taxon>Eutheria</taxon>
        <taxon>Laurasiatheria</taxon>
        <taxon>Chiroptera</taxon>
        <taxon>Yinpterochiroptera</taxon>
        <taxon>Rhinolophoidea</taxon>
        <taxon>Rhinolophidae</taxon>
        <taxon>Rhinolophinae</taxon>
        <taxon>Rhinolophus</taxon>
    </lineage>
</organism>
<dbReference type="GO" id="GO:0005929">
    <property type="term" value="C:cilium"/>
    <property type="evidence" value="ECO:0007669"/>
    <property type="project" value="GOC"/>
</dbReference>
<dbReference type="Proteomes" id="UP000585614">
    <property type="component" value="Unassembled WGS sequence"/>
</dbReference>
<dbReference type="GO" id="GO:0035721">
    <property type="term" value="P:intraciliary retrograde transport"/>
    <property type="evidence" value="ECO:0007669"/>
    <property type="project" value="TreeGrafter"/>
</dbReference>
<dbReference type="EMBL" id="JACAGC010000016">
    <property type="protein sequence ID" value="KAF6313692.1"/>
    <property type="molecule type" value="Genomic_DNA"/>
</dbReference>
<dbReference type="GO" id="GO:0061512">
    <property type="term" value="P:protein localization to cilium"/>
    <property type="evidence" value="ECO:0007669"/>
    <property type="project" value="TreeGrafter"/>
</dbReference>